<protein>
    <submittedName>
        <fullName evidence="1">Uncharacterized protein</fullName>
    </submittedName>
</protein>
<reference evidence="1" key="1">
    <citation type="submission" date="2014-09" db="EMBL/GenBank/DDBJ databases">
        <authorList>
            <person name="Magalhaes I.L.F."/>
            <person name="Oliveira U."/>
            <person name="Santos F.R."/>
            <person name="Vidigal T.H.D.A."/>
            <person name="Brescovit A.D."/>
            <person name="Santos A.J."/>
        </authorList>
    </citation>
    <scope>NUCLEOTIDE SEQUENCE</scope>
    <source>
        <tissue evidence="1">Shoot tissue taken approximately 20 cm above the soil surface</tissue>
    </source>
</reference>
<dbReference type="AlphaFoldDB" id="A0A0A9CBI8"/>
<reference evidence="1" key="2">
    <citation type="journal article" date="2015" name="Data Brief">
        <title>Shoot transcriptome of the giant reed, Arundo donax.</title>
        <authorList>
            <person name="Barrero R.A."/>
            <person name="Guerrero F.D."/>
            <person name="Moolhuijzen P."/>
            <person name="Goolsby J.A."/>
            <person name="Tidwell J."/>
            <person name="Bellgard S.E."/>
            <person name="Bellgard M.I."/>
        </authorList>
    </citation>
    <scope>NUCLEOTIDE SEQUENCE</scope>
    <source>
        <tissue evidence="1">Shoot tissue taken approximately 20 cm above the soil surface</tissue>
    </source>
</reference>
<accession>A0A0A9CBI8</accession>
<evidence type="ECO:0000313" key="1">
    <source>
        <dbReference type="EMBL" id="JAD72946.1"/>
    </source>
</evidence>
<sequence>MYYLLTDFHFMQGSVRHTNVIGCLAGMLHLF</sequence>
<name>A0A0A9CBI8_ARUDO</name>
<proteinExistence type="predicted"/>
<dbReference type="EMBL" id="GBRH01224949">
    <property type="protein sequence ID" value="JAD72946.1"/>
    <property type="molecule type" value="Transcribed_RNA"/>
</dbReference>
<organism evidence="1">
    <name type="scientific">Arundo donax</name>
    <name type="common">Giant reed</name>
    <name type="synonym">Donax arundinaceus</name>
    <dbReference type="NCBI Taxonomy" id="35708"/>
    <lineage>
        <taxon>Eukaryota</taxon>
        <taxon>Viridiplantae</taxon>
        <taxon>Streptophyta</taxon>
        <taxon>Embryophyta</taxon>
        <taxon>Tracheophyta</taxon>
        <taxon>Spermatophyta</taxon>
        <taxon>Magnoliopsida</taxon>
        <taxon>Liliopsida</taxon>
        <taxon>Poales</taxon>
        <taxon>Poaceae</taxon>
        <taxon>PACMAD clade</taxon>
        <taxon>Arundinoideae</taxon>
        <taxon>Arundineae</taxon>
        <taxon>Arundo</taxon>
    </lineage>
</organism>